<gene>
    <name evidence="2" type="ORF">MARPO_0072s0048</name>
</gene>
<reference evidence="3" key="1">
    <citation type="journal article" date="2017" name="Cell">
        <title>Insights into land plant evolution garnered from the Marchantia polymorpha genome.</title>
        <authorList>
            <person name="Bowman J.L."/>
            <person name="Kohchi T."/>
            <person name="Yamato K.T."/>
            <person name="Jenkins J."/>
            <person name="Shu S."/>
            <person name="Ishizaki K."/>
            <person name="Yamaoka S."/>
            <person name="Nishihama R."/>
            <person name="Nakamura Y."/>
            <person name="Berger F."/>
            <person name="Adam C."/>
            <person name="Aki S.S."/>
            <person name="Althoff F."/>
            <person name="Araki T."/>
            <person name="Arteaga-Vazquez M.A."/>
            <person name="Balasubrmanian S."/>
            <person name="Barry K."/>
            <person name="Bauer D."/>
            <person name="Boehm C.R."/>
            <person name="Briginshaw L."/>
            <person name="Caballero-Perez J."/>
            <person name="Catarino B."/>
            <person name="Chen F."/>
            <person name="Chiyoda S."/>
            <person name="Chovatia M."/>
            <person name="Davies K.M."/>
            <person name="Delmans M."/>
            <person name="Demura T."/>
            <person name="Dierschke T."/>
            <person name="Dolan L."/>
            <person name="Dorantes-Acosta A.E."/>
            <person name="Eklund D.M."/>
            <person name="Florent S.N."/>
            <person name="Flores-Sandoval E."/>
            <person name="Fujiyama A."/>
            <person name="Fukuzawa H."/>
            <person name="Galik B."/>
            <person name="Grimanelli D."/>
            <person name="Grimwood J."/>
            <person name="Grossniklaus U."/>
            <person name="Hamada T."/>
            <person name="Haseloff J."/>
            <person name="Hetherington A.J."/>
            <person name="Higo A."/>
            <person name="Hirakawa Y."/>
            <person name="Hundley H.N."/>
            <person name="Ikeda Y."/>
            <person name="Inoue K."/>
            <person name="Inoue S.I."/>
            <person name="Ishida S."/>
            <person name="Jia Q."/>
            <person name="Kakita M."/>
            <person name="Kanazawa T."/>
            <person name="Kawai Y."/>
            <person name="Kawashima T."/>
            <person name="Kennedy M."/>
            <person name="Kinose K."/>
            <person name="Kinoshita T."/>
            <person name="Kohara Y."/>
            <person name="Koide E."/>
            <person name="Komatsu K."/>
            <person name="Kopischke S."/>
            <person name="Kubo M."/>
            <person name="Kyozuka J."/>
            <person name="Lagercrantz U."/>
            <person name="Lin S.S."/>
            <person name="Lindquist E."/>
            <person name="Lipzen A.M."/>
            <person name="Lu C.W."/>
            <person name="De Luna E."/>
            <person name="Martienssen R.A."/>
            <person name="Minamino N."/>
            <person name="Mizutani M."/>
            <person name="Mizutani M."/>
            <person name="Mochizuki N."/>
            <person name="Monte I."/>
            <person name="Mosher R."/>
            <person name="Nagasaki H."/>
            <person name="Nakagami H."/>
            <person name="Naramoto S."/>
            <person name="Nishitani K."/>
            <person name="Ohtani M."/>
            <person name="Okamoto T."/>
            <person name="Okumura M."/>
            <person name="Phillips J."/>
            <person name="Pollak B."/>
            <person name="Reinders A."/>
            <person name="Rovekamp M."/>
            <person name="Sano R."/>
            <person name="Sawa S."/>
            <person name="Schmid M.W."/>
            <person name="Shirakawa M."/>
            <person name="Solano R."/>
            <person name="Spunde A."/>
            <person name="Suetsugu N."/>
            <person name="Sugano S."/>
            <person name="Sugiyama A."/>
            <person name="Sun R."/>
            <person name="Suzuki Y."/>
            <person name="Takenaka M."/>
            <person name="Takezawa D."/>
            <person name="Tomogane H."/>
            <person name="Tsuzuki M."/>
            <person name="Ueda T."/>
            <person name="Umeda M."/>
            <person name="Ward J.M."/>
            <person name="Watanabe Y."/>
            <person name="Yazaki K."/>
            <person name="Yokoyama R."/>
            <person name="Yoshitake Y."/>
            <person name="Yotsui I."/>
            <person name="Zachgo S."/>
            <person name="Schmutz J."/>
        </authorList>
    </citation>
    <scope>NUCLEOTIDE SEQUENCE [LARGE SCALE GENOMIC DNA]</scope>
    <source>
        <strain evidence="3">Tak-1</strain>
    </source>
</reference>
<dbReference type="Proteomes" id="UP000244005">
    <property type="component" value="Unassembled WGS sequence"/>
</dbReference>
<feature type="region of interest" description="Disordered" evidence="1">
    <location>
        <begin position="89"/>
        <end position="119"/>
    </location>
</feature>
<dbReference type="AlphaFoldDB" id="A0A2R6WN73"/>
<sequence length="131" mass="14590">MEYKSPATYSVTRKLIQQHYDVRAPFVEGLRGLSMTIPPFSAVNSRGCSLACFSASLTSRGPAADAPSKGHRKVLQRHLICYELQYSPWAGPSLGKKGDGGQELRGVPDHHRKVIDHSPRRPFSTFQRLKL</sequence>
<evidence type="ECO:0000313" key="2">
    <source>
        <dbReference type="EMBL" id="PTQ35303.1"/>
    </source>
</evidence>
<organism evidence="2 3">
    <name type="scientific">Marchantia polymorpha</name>
    <name type="common">Common liverwort</name>
    <name type="synonym">Marchantia aquatica</name>
    <dbReference type="NCBI Taxonomy" id="3197"/>
    <lineage>
        <taxon>Eukaryota</taxon>
        <taxon>Viridiplantae</taxon>
        <taxon>Streptophyta</taxon>
        <taxon>Embryophyta</taxon>
        <taxon>Marchantiophyta</taxon>
        <taxon>Marchantiopsida</taxon>
        <taxon>Marchantiidae</taxon>
        <taxon>Marchantiales</taxon>
        <taxon>Marchantiaceae</taxon>
        <taxon>Marchantia</taxon>
    </lineage>
</organism>
<evidence type="ECO:0000313" key="3">
    <source>
        <dbReference type="Proteomes" id="UP000244005"/>
    </source>
</evidence>
<evidence type="ECO:0000256" key="1">
    <source>
        <dbReference type="SAM" id="MobiDB-lite"/>
    </source>
</evidence>
<keyword evidence="3" id="KW-1185">Reference proteome</keyword>
<name>A0A2R6WN73_MARPO</name>
<feature type="compositionally biased region" description="Basic and acidic residues" evidence="1">
    <location>
        <begin position="96"/>
        <end position="119"/>
    </location>
</feature>
<accession>A0A2R6WN73</accession>
<dbReference type="EMBL" id="KZ772744">
    <property type="protein sequence ID" value="PTQ35303.1"/>
    <property type="molecule type" value="Genomic_DNA"/>
</dbReference>
<proteinExistence type="predicted"/>
<protein>
    <submittedName>
        <fullName evidence="2">Uncharacterized protein</fullName>
    </submittedName>
</protein>
<dbReference type="Gramene" id="Mp2g22840.1">
    <property type="protein sequence ID" value="Mp2g22840.1.cds1"/>
    <property type="gene ID" value="Mp2g22840"/>
</dbReference>